<dbReference type="Proteomes" id="UP001210865">
    <property type="component" value="Chromosome"/>
</dbReference>
<dbReference type="InterPro" id="IPR003849">
    <property type="entry name" value="Preprotein_translocase_YajC"/>
</dbReference>
<evidence type="ECO:0000256" key="2">
    <source>
        <dbReference type="ARBA" id="ARBA00004162"/>
    </source>
</evidence>
<protein>
    <recommendedName>
        <fullName evidence="5">Sec translocon accessory complex subunit YajC</fullName>
    </recommendedName>
</protein>
<comment type="similarity">
    <text evidence="3">Belongs to the YajC family.</text>
</comment>
<evidence type="ECO:0000256" key="7">
    <source>
        <dbReference type="ARBA" id="ARBA00022475"/>
    </source>
</evidence>
<keyword evidence="11" id="KW-0811">Translocation</keyword>
<dbReference type="NCBIfam" id="TIGR00739">
    <property type="entry name" value="yajC"/>
    <property type="match status" value="1"/>
</dbReference>
<reference evidence="14 15" key="1">
    <citation type="submission" date="2022-12" db="EMBL/GenBank/DDBJ databases">
        <title>Sphingomonas abieness sp. nov., an endophytic bacterium isolated from Abies koreana.</title>
        <authorList>
            <person name="Jiang L."/>
            <person name="Lee J."/>
        </authorList>
    </citation>
    <scope>NUCLEOTIDE SEQUENCE [LARGE SCALE GENOMIC DNA]</scope>
    <source>
        <strain evidence="15">PAMB 00755</strain>
    </source>
</reference>
<comment type="function">
    <text evidence="1">The SecYEG-SecDF-YajC-YidC holo-translocon (HTL) protein secretase/insertase is a supercomplex required for protein secretion, insertion of proteins into membranes, and assembly of membrane protein complexes. While the SecYEG complex is essential for assembly of a number of proteins and complexes, the SecDF-YajC-YidC subcomplex facilitates these functions.</text>
</comment>
<evidence type="ECO:0000256" key="9">
    <source>
        <dbReference type="ARBA" id="ARBA00022927"/>
    </source>
</evidence>
<keyword evidence="10 13" id="KW-1133">Transmembrane helix</keyword>
<evidence type="ECO:0000256" key="8">
    <source>
        <dbReference type="ARBA" id="ARBA00022692"/>
    </source>
</evidence>
<evidence type="ECO:0000256" key="12">
    <source>
        <dbReference type="ARBA" id="ARBA00023136"/>
    </source>
</evidence>
<evidence type="ECO:0000256" key="1">
    <source>
        <dbReference type="ARBA" id="ARBA00002061"/>
    </source>
</evidence>
<evidence type="ECO:0000256" key="5">
    <source>
        <dbReference type="ARBA" id="ARBA00014962"/>
    </source>
</evidence>
<gene>
    <name evidence="14" type="primary">yajC</name>
    <name evidence="14" type="ORF">PBT88_19165</name>
</gene>
<name>A0ABY7NL21_9SPHN</name>
<sequence length="108" mass="11466">MFSSSASAGSPASQGLATLQMLVPFIAIFAIMWFLIIRPQQQKLKQHKAMVDAVKKGDTVVTAGGLIGKVTKVADDEIEVEIAATVRVRVVKGTLTDVRGATIANDRA</sequence>
<dbReference type="RefSeq" id="WP_270076888.1">
    <property type="nucleotide sequence ID" value="NZ_CP115174.1"/>
</dbReference>
<keyword evidence="12 13" id="KW-0472">Membrane</keyword>
<proteinExistence type="inferred from homology"/>
<evidence type="ECO:0000256" key="4">
    <source>
        <dbReference type="ARBA" id="ARBA00011718"/>
    </source>
</evidence>
<evidence type="ECO:0000256" key="11">
    <source>
        <dbReference type="ARBA" id="ARBA00023010"/>
    </source>
</evidence>
<keyword evidence="6" id="KW-0813">Transport</keyword>
<keyword evidence="9" id="KW-0653">Protein transport</keyword>
<organism evidence="14 15">
    <name type="scientific">Sphingomonas abietis</name>
    <dbReference type="NCBI Taxonomy" id="3012344"/>
    <lineage>
        <taxon>Bacteria</taxon>
        <taxon>Pseudomonadati</taxon>
        <taxon>Pseudomonadota</taxon>
        <taxon>Alphaproteobacteria</taxon>
        <taxon>Sphingomonadales</taxon>
        <taxon>Sphingomonadaceae</taxon>
        <taxon>Sphingomonas</taxon>
    </lineage>
</organism>
<evidence type="ECO:0000313" key="15">
    <source>
        <dbReference type="Proteomes" id="UP001210865"/>
    </source>
</evidence>
<evidence type="ECO:0000256" key="13">
    <source>
        <dbReference type="SAM" id="Phobius"/>
    </source>
</evidence>
<evidence type="ECO:0000256" key="3">
    <source>
        <dbReference type="ARBA" id="ARBA00006742"/>
    </source>
</evidence>
<keyword evidence="15" id="KW-1185">Reference proteome</keyword>
<comment type="subunit">
    <text evidence="4">Part of the SecDF-YidC-YajC translocase complex. The SecDF-YidC-YajC translocase forms a supercomplex with SecYEG, called the holo-translocon (HTL).</text>
</comment>
<dbReference type="Pfam" id="PF02699">
    <property type="entry name" value="YajC"/>
    <property type="match status" value="1"/>
</dbReference>
<evidence type="ECO:0000256" key="6">
    <source>
        <dbReference type="ARBA" id="ARBA00022448"/>
    </source>
</evidence>
<evidence type="ECO:0000313" key="14">
    <source>
        <dbReference type="EMBL" id="WBO22240.1"/>
    </source>
</evidence>
<evidence type="ECO:0000256" key="10">
    <source>
        <dbReference type="ARBA" id="ARBA00022989"/>
    </source>
</evidence>
<dbReference type="EMBL" id="CP115174">
    <property type="protein sequence ID" value="WBO22240.1"/>
    <property type="molecule type" value="Genomic_DNA"/>
</dbReference>
<comment type="subcellular location">
    <subcellularLocation>
        <location evidence="2">Cell membrane</location>
        <topology evidence="2">Single-pass membrane protein</topology>
    </subcellularLocation>
</comment>
<dbReference type="PANTHER" id="PTHR33909">
    <property type="entry name" value="SEC TRANSLOCON ACCESSORY COMPLEX SUBUNIT YAJC"/>
    <property type="match status" value="1"/>
</dbReference>
<dbReference type="SMART" id="SM01323">
    <property type="entry name" value="YajC"/>
    <property type="match status" value="1"/>
</dbReference>
<accession>A0ABY7NL21</accession>
<keyword evidence="8 13" id="KW-0812">Transmembrane</keyword>
<keyword evidence="7" id="KW-1003">Cell membrane</keyword>
<feature type="transmembrane region" description="Helical" evidence="13">
    <location>
        <begin position="12"/>
        <end position="36"/>
    </location>
</feature>
<dbReference type="PRINTS" id="PR01853">
    <property type="entry name" value="YAJCTRNLCASE"/>
</dbReference>
<dbReference type="PANTHER" id="PTHR33909:SF1">
    <property type="entry name" value="SEC TRANSLOCON ACCESSORY COMPLEX SUBUNIT YAJC"/>
    <property type="match status" value="1"/>
</dbReference>